<dbReference type="RefSeq" id="WP_106512970.1">
    <property type="nucleotide sequence ID" value="NZ_PXYI01000003.1"/>
</dbReference>
<dbReference type="PANTHER" id="PTHR23028">
    <property type="entry name" value="ACETYLTRANSFERASE"/>
    <property type="match status" value="1"/>
</dbReference>
<reference evidence="3 4" key="1">
    <citation type="submission" date="2018-03" db="EMBL/GenBank/DDBJ databases">
        <title>The draft genome of Sphingosinicella sp. GL-C-18.</title>
        <authorList>
            <person name="Liu L."/>
            <person name="Li L."/>
            <person name="Liang L."/>
            <person name="Zhang X."/>
            <person name="Wang T."/>
        </authorList>
    </citation>
    <scope>NUCLEOTIDE SEQUENCE [LARGE SCALE GENOMIC DNA]</scope>
    <source>
        <strain evidence="3 4">GL-C-18</strain>
    </source>
</reference>
<keyword evidence="1" id="KW-0812">Transmembrane</keyword>
<evidence type="ECO:0000313" key="4">
    <source>
        <dbReference type="Proteomes" id="UP000241167"/>
    </source>
</evidence>
<feature type="transmembrane region" description="Helical" evidence="1">
    <location>
        <begin position="266"/>
        <end position="284"/>
    </location>
</feature>
<keyword evidence="1" id="KW-0472">Membrane</keyword>
<feature type="transmembrane region" description="Helical" evidence="1">
    <location>
        <begin position="42"/>
        <end position="63"/>
    </location>
</feature>
<feature type="transmembrane region" description="Helical" evidence="1">
    <location>
        <begin position="127"/>
        <end position="146"/>
    </location>
</feature>
<dbReference type="OrthoDB" id="9796461at2"/>
<feature type="transmembrane region" description="Helical" evidence="1">
    <location>
        <begin position="208"/>
        <end position="229"/>
    </location>
</feature>
<proteinExistence type="predicted"/>
<evidence type="ECO:0000259" key="2">
    <source>
        <dbReference type="Pfam" id="PF01757"/>
    </source>
</evidence>
<keyword evidence="1" id="KW-1133">Transmembrane helix</keyword>
<feature type="transmembrane region" description="Helical" evidence="1">
    <location>
        <begin position="235"/>
        <end position="259"/>
    </location>
</feature>
<evidence type="ECO:0000256" key="1">
    <source>
        <dbReference type="SAM" id="Phobius"/>
    </source>
</evidence>
<keyword evidence="4" id="KW-1185">Reference proteome</keyword>
<feature type="domain" description="Acyltransferase 3" evidence="2">
    <location>
        <begin position="15"/>
        <end position="312"/>
    </location>
</feature>
<feature type="transmembrane region" description="Helical" evidence="1">
    <location>
        <begin position="183"/>
        <end position="201"/>
    </location>
</feature>
<dbReference type="InterPro" id="IPR050879">
    <property type="entry name" value="Acyltransferase_3"/>
</dbReference>
<comment type="caution">
    <text evidence="3">The sequence shown here is derived from an EMBL/GenBank/DDBJ whole genome shotgun (WGS) entry which is preliminary data.</text>
</comment>
<dbReference type="Proteomes" id="UP000241167">
    <property type="component" value="Unassembled WGS sequence"/>
</dbReference>
<evidence type="ECO:0000313" key="3">
    <source>
        <dbReference type="EMBL" id="PSJ40817.1"/>
    </source>
</evidence>
<sequence>MSIVEKRHSDHLLTLDALRGIAALAVVLTHIGAIANRPQVGAYGYLAVDLFFIMSGFVIGRAYEPRILAGMSWRAFMTLRIVRLYPVLALGCLAAVLAAPSPTWPAFAQFLLIPDFSTPALFPLNEVLWSLFFEIVINGAHAACARKLTTSKLVIAVALAGLAFLAATWIHSGPGVGWGRDSFFGGFARVAWGYGIGLLIYRLTSSNTLVLPAWPAAFPVFVLGIFLLAPNSGFGALRVLFAVFLLFPVMAALSTNAVVPKSLAGLAAWLGAVSYPLYAVHYPILKLAASWQPGSLGWGGTIVVILLVSTVIEYGIDAPLRRRLRRRRPARNGAAAPAAG</sequence>
<gene>
    <name evidence="3" type="ORF">C7I55_11040</name>
</gene>
<feature type="transmembrane region" description="Helical" evidence="1">
    <location>
        <begin position="84"/>
        <end position="107"/>
    </location>
</feature>
<feature type="transmembrane region" description="Helical" evidence="1">
    <location>
        <begin position="153"/>
        <end position="171"/>
    </location>
</feature>
<dbReference type="GO" id="GO:0016747">
    <property type="term" value="F:acyltransferase activity, transferring groups other than amino-acyl groups"/>
    <property type="evidence" value="ECO:0007669"/>
    <property type="project" value="InterPro"/>
</dbReference>
<feature type="transmembrane region" description="Helical" evidence="1">
    <location>
        <begin position="12"/>
        <end position="36"/>
    </location>
</feature>
<protein>
    <recommendedName>
        <fullName evidence="2">Acyltransferase 3 domain-containing protein</fullName>
    </recommendedName>
</protein>
<dbReference type="AlphaFoldDB" id="A0A2P7QS89"/>
<feature type="transmembrane region" description="Helical" evidence="1">
    <location>
        <begin position="296"/>
        <end position="316"/>
    </location>
</feature>
<name>A0A2P7QS89_9SPHN</name>
<dbReference type="PANTHER" id="PTHR23028:SF134">
    <property type="entry name" value="PUTATIVE (AFU_ORTHOLOGUE AFUA_4G08520)-RELATED"/>
    <property type="match status" value="1"/>
</dbReference>
<dbReference type="Pfam" id="PF01757">
    <property type="entry name" value="Acyl_transf_3"/>
    <property type="match status" value="1"/>
</dbReference>
<dbReference type="InterPro" id="IPR002656">
    <property type="entry name" value="Acyl_transf_3_dom"/>
</dbReference>
<dbReference type="EMBL" id="PXYI01000003">
    <property type="protein sequence ID" value="PSJ40817.1"/>
    <property type="molecule type" value="Genomic_DNA"/>
</dbReference>
<organism evidence="3 4">
    <name type="scientific">Allosphingosinicella deserti</name>
    <dbReference type="NCBI Taxonomy" id="2116704"/>
    <lineage>
        <taxon>Bacteria</taxon>
        <taxon>Pseudomonadati</taxon>
        <taxon>Pseudomonadota</taxon>
        <taxon>Alphaproteobacteria</taxon>
        <taxon>Sphingomonadales</taxon>
        <taxon>Sphingomonadaceae</taxon>
        <taxon>Allosphingosinicella</taxon>
    </lineage>
</organism>
<accession>A0A2P7QS89</accession>